<evidence type="ECO:0008006" key="4">
    <source>
        <dbReference type="Google" id="ProtNLM"/>
    </source>
</evidence>
<accession>A0A1E3H4D7</accession>
<proteinExistence type="predicted"/>
<dbReference type="EMBL" id="MCRJ01000027">
    <property type="protein sequence ID" value="ODN71189.1"/>
    <property type="molecule type" value="Genomic_DNA"/>
</dbReference>
<evidence type="ECO:0000313" key="3">
    <source>
        <dbReference type="Proteomes" id="UP000094622"/>
    </source>
</evidence>
<feature type="transmembrane region" description="Helical" evidence="1">
    <location>
        <begin position="6"/>
        <end position="26"/>
    </location>
</feature>
<dbReference type="Pfam" id="PF10805">
    <property type="entry name" value="DUF2730"/>
    <property type="match status" value="1"/>
</dbReference>
<organism evidence="2 3">
    <name type="scientific">Methylobrevis pamukkalensis</name>
    <dbReference type="NCBI Taxonomy" id="1439726"/>
    <lineage>
        <taxon>Bacteria</taxon>
        <taxon>Pseudomonadati</taxon>
        <taxon>Pseudomonadota</taxon>
        <taxon>Alphaproteobacteria</taxon>
        <taxon>Hyphomicrobiales</taxon>
        <taxon>Pleomorphomonadaceae</taxon>
        <taxon>Methylobrevis</taxon>
    </lineage>
</organism>
<evidence type="ECO:0000313" key="2">
    <source>
        <dbReference type="EMBL" id="ODN71189.1"/>
    </source>
</evidence>
<sequence length="128" mass="14125">MEALKEYWPIITAVATILLGAAGWAIRMGLASKADLAAEAAARALHQHEFEQRMEASLSGVRAGQHELASRTLRIETEIKHLPTSEDISALRDQVSQISATATATNRELQSINHSLNRLEDHLYSRKP</sequence>
<comment type="caution">
    <text evidence="2">The sequence shown here is derived from an EMBL/GenBank/DDBJ whole genome shotgun (WGS) entry which is preliminary data.</text>
</comment>
<name>A0A1E3H4D7_9HYPH</name>
<evidence type="ECO:0000256" key="1">
    <source>
        <dbReference type="SAM" id="Phobius"/>
    </source>
</evidence>
<dbReference type="Proteomes" id="UP000094622">
    <property type="component" value="Unassembled WGS sequence"/>
</dbReference>
<dbReference type="AlphaFoldDB" id="A0A1E3H4D7"/>
<gene>
    <name evidence="2" type="ORF">A6302_01478</name>
</gene>
<reference evidence="2 3" key="1">
    <citation type="submission" date="2016-07" db="EMBL/GenBank/DDBJ databases">
        <title>Draft Genome Sequence of Methylobrevis pamukkalensis PK2.</title>
        <authorList>
            <person name="Vasilenko O.V."/>
            <person name="Doronina N.V."/>
            <person name="Shmareva M.N."/>
            <person name="Tarlachkov S.V."/>
            <person name="Mustakhimov I."/>
            <person name="Trotsenko Y.A."/>
        </authorList>
    </citation>
    <scope>NUCLEOTIDE SEQUENCE [LARGE SCALE GENOMIC DNA]</scope>
    <source>
        <strain evidence="2 3">PK2</strain>
    </source>
</reference>
<keyword evidence="3" id="KW-1185">Reference proteome</keyword>
<dbReference type="RefSeq" id="WP_069306378.1">
    <property type="nucleotide sequence ID" value="NZ_MCRJ01000027.1"/>
</dbReference>
<keyword evidence="1" id="KW-1133">Transmembrane helix</keyword>
<keyword evidence="1" id="KW-0812">Transmembrane</keyword>
<protein>
    <recommendedName>
        <fullName evidence="4">DUF2730 family protein</fullName>
    </recommendedName>
</protein>
<keyword evidence="1" id="KW-0472">Membrane</keyword>
<dbReference type="InterPro" id="IPR020269">
    <property type="entry name" value="Phage_Mu_Releasin"/>
</dbReference>